<feature type="region of interest" description="Disordered" evidence="1">
    <location>
        <begin position="107"/>
        <end position="234"/>
    </location>
</feature>
<keyword evidence="3" id="KW-1185">Reference proteome</keyword>
<dbReference type="OrthoDB" id="4117770at2759"/>
<dbReference type="AlphaFoldDB" id="A0A6A5WD93"/>
<feature type="compositionally biased region" description="Basic and acidic residues" evidence="1">
    <location>
        <begin position="111"/>
        <end position="121"/>
    </location>
</feature>
<feature type="compositionally biased region" description="Low complexity" evidence="1">
    <location>
        <begin position="18"/>
        <end position="55"/>
    </location>
</feature>
<name>A0A6A5WD93_9PLEO</name>
<evidence type="ECO:0000313" key="2">
    <source>
        <dbReference type="EMBL" id="KAF1999427.1"/>
    </source>
</evidence>
<dbReference type="EMBL" id="ML977595">
    <property type="protein sequence ID" value="KAF1999427.1"/>
    <property type="molecule type" value="Genomic_DNA"/>
</dbReference>
<feature type="compositionally biased region" description="Low complexity" evidence="1">
    <location>
        <begin position="275"/>
        <end position="289"/>
    </location>
</feature>
<accession>A0A6A5WD93</accession>
<feature type="region of interest" description="Disordered" evidence="1">
    <location>
        <begin position="411"/>
        <end position="449"/>
    </location>
</feature>
<feature type="region of interest" description="Disordered" evidence="1">
    <location>
        <begin position="253"/>
        <end position="289"/>
    </location>
</feature>
<proteinExistence type="predicted"/>
<gene>
    <name evidence="2" type="ORF">P154DRAFT_523234</name>
</gene>
<organism evidence="2 3">
    <name type="scientific">Amniculicola lignicola CBS 123094</name>
    <dbReference type="NCBI Taxonomy" id="1392246"/>
    <lineage>
        <taxon>Eukaryota</taxon>
        <taxon>Fungi</taxon>
        <taxon>Dikarya</taxon>
        <taxon>Ascomycota</taxon>
        <taxon>Pezizomycotina</taxon>
        <taxon>Dothideomycetes</taxon>
        <taxon>Pleosporomycetidae</taxon>
        <taxon>Pleosporales</taxon>
        <taxon>Amniculicolaceae</taxon>
        <taxon>Amniculicola</taxon>
    </lineage>
</organism>
<evidence type="ECO:0000313" key="3">
    <source>
        <dbReference type="Proteomes" id="UP000799779"/>
    </source>
</evidence>
<evidence type="ECO:0000256" key="1">
    <source>
        <dbReference type="SAM" id="MobiDB-lite"/>
    </source>
</evidence>
<feature type="compositionally biased region" description="Low complexity" evidence="1">
    <location>
        <begin position="166"/>
        <end position="198"/>
    </location>
</feature>
<feature type="region of interest" description="Disordered" evidence="1">
    <location>
        <begin position="475"/>
        <end position="499"/>
    </location>
</feature>
<sequence length="499" mass="52299">MAAPRRVPKLTYKTPLPSDQTSLSSATTSSADTHPTQSSLDDSLADSISPAASSPVRPAFERSITSTTLASDVSASSSKAASHKKKKPNSVLGFLTLKEPSQNALEQFAEQQRRQAAEKGGKPNAGFLVGVSTQKLPPSVPKVNSKWDGVPEAVKGKDSVISKRGSVASRTPSRSSNSSQNPPNSPSSSSSSAANVPRHFFITSSAFDATGRRDSGPSVVTAGPSKGTLSSPSMSSLPEMTYFFPDDLSASGALPPSTPAPNIPSTSAAPPVFASGSDIPPLSPSLSTSDDTSTFDTWAMFKRLSDTQGFLAGEAQELKLTSDDAESVDEALAVNCIVSPVVVEEVIASAESSNNGPSSTLNVTPKLGAMNFSRPLSFQMIQPIPDPSRSSVSSKYGRSALPTLYEASITSNNNTITDSPTTSHPRESTDASSIAPSIATSVTPSEMSASWYQSSRERLGLGGRIRKSDVLPWESREEELAPGKRKKKHLSVFSSKSAN</sequence>
<feature type="region of interest" description="Disordered" evidence="1">
    <location>
        <begin position="1"/>
        <end position="92"/>
    </location>
</feature>
<reference evidence="2" key="1">
    <citation type="journal article" date="2020" name="Stud. Mycol.">
        <title>101 Dothideomycetes genomes: a test case for predicting lifestyles and emergence of pathogens.</title>
        <authorList>
            <person name="Haridas S."/>
            <person name="Albert R."/>
            <person name="Binder M."/>
            <person name="Bloem J."/>
            <person name="Labutti K."/>
            <person name="Salamov A."/>
            <person name="Andreopoulos B."/>
            <person name="Baker S."/>
            <person name="Barry K."/>
            <person name="Bills G."/>
            <person name="Bluhm B."/>
            <person name="Cannon C."/>
            <person name="Castanera R."/>
            <person name="Culley D."/>
            <person name="Daum C."/>
            <person name="Ezra D."/>
            <person name="Gonzalez J."/>
            <person name="Henrissat B."/>
            <person name="Kuo A."/>
            <person name="Liang C."/>
            <person name="Lipzen A."/>
            <person name="Lutzoni F."/>
            <person name="Magnuson J."/>
            <person name="Mondo S."/>
            <person name="Nolan M."/>
            <person name="Ohm R."/>
            <person name="Pangilinan J."/>
            <person name="Park H.-J."/>
            <person name="Ramirez L."/>
            <person name="Alfaro M."/>
            <person name="Sun H."/>
            <person name="Tritt A."/>
            <person name="Yoshinaga Y."/>
            <person name="Zwiers L.-H."/>
            <person name="Turgeon B."/>
            <person name="Goodwin S."/>
            <person name="Spatafora J."/>
            <person name="Crous P."/>
            <person name="Grigoriev I."/>
        </authorList>
    </citation>
    <scope>NUCLEOTIDE SEQUENCE</scope>
    <source>
        <strain evidence="2">CBS 123094</strain>
    </source>
</reference>
<dbReference type="Proteomes" id="UP000799779">
    <property type="component" value="Unassembled WGS sequence"/>
</dbReference>
<protein>
    <submittedName>
        <fullName evidence="2">Uncharacterized protein</fullName>
    </submittedName>
</protein>
<feature type="compositionally biased region" description="Polar residues" evidence="1">
    <location>
        <begin position="63"/>
        <end position="73"/>
    </location>
</feature>
<feature type="compositionally biased region" description="Polar residues" evidence="1">
    <location>
        <begin position="430"/>
        <end position="449"/>
    </location>
</feature>
<feature type="compositionally biased region" description="Polar residues" evidence="1">
    <location>
        <begin position="411"/>
        <end position="423"/>
    </location>
</feature>